<keyword evidence="3" id="KW-1185">Reference proteome</keyword>
<organism evidence="2 3">
    <name type="scientific">Penicillium bovifimosum</name>
    <dbReference type="NCBI Taxonomy" id="126998"/>
    <lineage>
        <taxon>Eukaryota</taxon>
        <taxon>Fungi</taxon>
        <taxon>Dikarya</taxon>
        <taxon>Ascomycota</taxon>
        <taxon>Pezizomycotina</taxon>
        <taxon>Eurotiomycetes</taxon>
        <taxon>Eurotiomycetidae</taxon>
        <taxon>Eurotiales</taxon>
        <taxon>Aspergillaceae</taxon>
        <taxon>Penicillium</taxon>
    </lineage>
</organism>
<dbReference type="AlphaFoldDB" id="A0A9W9GXU8"/>
<dbReference type="RefSeq" id="XP_056521715.1">
    <property type="nucleotide sequence ID" value="XM_056668119.1"/>
</dbReference>
<evidence type="ECO:0000313" key="3">
    <source>
        <dbReference type="Proteomes" id="UP001149079"/>
    </source>
</evidence>
<dbReference type="EMBL" id="JAPQKL010000005">
    <property type="protein sequence ID" value="KAJ5131336.1"/>
    <property type="molecule type" value="Genomic_DNA"/>
</dbReference>
<comment type="caution">
    <text evidence="2">The sequence shown here is derived from an EMBL/GenBank/DDBJ whole genome shotgun (WGS) entry which is preliminary data.</text>
</comment>
<dbReference type="Proteomes" id="UP001149079">
    <property type="component" value="Unassembled WGS sequence"/>
</dbReference>
<protein>
    <recommendedName>
        <fullName evidence="1">GST N-terminal domain-containing protein</fullName>
    </recommendedName>
</protein>
<dbReference type="OrthoDB" id="412788at2759"/>
<gene>
    <name evidence="2" type="ORF">N7515_007375</name>
</gene>
<dbReference type="InterPro" id="IPR004045">
    <property type="entry name" value="Glutathione_S-Trfase_N"/>
</dbReference>
<reference evidence="2" key="1">
    <citation type="submission" date="2022-11" db="EMBL/GenBank/DDBJ databases">
        <authorList>
            <person name="Petersen C."/>
        </authorList>
    </citation>
    <scope>NUCLEOTIDE SEQUENCE</scope>
    <source>
        <strain evidence="2">IBT 22155</strain>
    </source>
</reference>
<proteinExistence type="predicted"/>
<dbReference type="GeneID" id="81407289"/>
<dbReference type="SUPFAM" id="SSF52833">
    <property type="entry name" value="Thioredoxin-like"/>
    <property type="match status" value="1"/>
</dbReference>
<reference evidence="2" key="2">
    <citation type="journal article" date="2023" name="IMA Fungus">
        <title>Comparative genomic study of the Penicillium genus elucidates a diverse pangenome and 15 lateral gene transfer events.</title>
        <authorList>
            <person name="Petersen C."/>
            <person name="Sorensen T."/>
            <person name="Nielsen M.R."/>
            <person name="Sondergaard T.E."/>
            <person name="Sorensen J.L."/>
            <person name="Fitzpatrick D.A."/>
            <person name="Frisvad J.C."/>
            <person name="Nielsen K.L."/>
        </authorList>
    </citation>
    <scope>NUCLEOTIDE SEQUENCE</scope>
    <source>
        <strain evidence="2">IBT 22155</strain>
    </source>
</reference>
<feature type="domain" description="GST N-terminal" evidence="1">
    <location>
        <begin position="5"/>
        <end position="85"/>
    </location>
</feature>
<dbReference type="Gene3D" id="3.40.30.10">
    <property type="entry name" value="Glutaredoxin"/>
    <property type="match status" value="1"/>
</dbReference>
<dbReference type="InterPro" id="IPR036249">
    <property type="entry name" value="Thioredoxin-like_sf"/>
</dbReference>
<name>A0A9W9GXU8_9EURO</name>
<sequence>MFFTLYTSDASHWAYGAHLTLDEQGYDPSEYEVKQIGLVDGVMERISHLNTSKFSPDGTIPSLISAALQEPLVESADVLKYLDSNLSKGPSLLPENPKQHSKIEEPIAHVHQPQLSINLILLQARDVQELNPKKASFWNDFVDSRQDKLTKYGAAHLEIPLLDLIPEHERFFDDSHQGYKVFPAGLRELDSMLVMPYAAGERVTAADMHIVPCFAHALWAAGGETIYEFGPLEELIRKSVPDFEFGERTKV</sequence>
<evidence type="ECO:0000313" key="2">
    <source>
        <dbReference type="EMBL" id="KAJ5131336.1"/>
    </source>
</evidence>
<dbReference type="Pfam" id="PF13417">
    <property type="entry name" value="GST_N_3"/>
    <property type="match status" value="1"/>
</dbReference>
<evidence type="ECO:0000259" key="1">
    <source>
        <dbReference type="Pfam" id="PF13417"/>
    </source>
</evidence>
<accession>A0A9W9GXU8</accession>